<protein>
    <submittedName>
        <fullName evidence="1">Uncharacterized protein</fullName>
    </submittedName>
</protein>
<evidence type="ECO:0000313" key="2">
    <source>
        <dbReference type="Proteomes" id="UP001367508"/>
    </source>
</evidence>
<dbReference type="AlphaFoldDB" id="A0AAN9MEM4"/>
<sequence length="178" mass="20007">MSNSQRAEQDSTASGEERSNSLFANTRCSFCFPCCFGSRQSATVGFAWWERVRTTSSSESHCQSHAQPVTGSSGDRWWSRGVRALMKVREWSEIVAGPRWKTFIRRFNRNRSSGSRHVGKYQYDPLSYALNFDEGLGQNGDFEDDGYDALRNFSVRYAAAPPLKSVSTDSNQDVAVFG</sequence>
<dbReference type="EMBL" id="JAYMYQ010000002">
    <property type="protein sequence ID" value="KAK7350602.1"/>
    <property type="molecule type" value="Genomic_DNA"/>
</dbReference>
<reference evidence="1 2" key="1">
    <citation type="submission" date="2024-01" db="EMBL/GenBank/DDBJ databases">
        <title>The genomes of 5 underutilized Papilionoideae crops provide insights into root nodulation and disease resistanc.</title>
        <authorList>
            <person name="Jiang F."/>
        </authorList>
    </citation>
    <scope>NUCLEOTIDE SEQUENCE [LARGE SCALE GENOMIC DNA]</scope>
    <source>
        <strain evidence="1">LVBAO_FW01</strain>
        <tissue evidence="1">Leaves</tissue>
    </source>
</reference>
<name>A0AAN9MEM4_CANGL</name>
<accession>A0AAN9MEM4</accession>
<evidence type="ECO:0000313" key="1">
    <source>
        <dbReference type="EMBL" id="KAK7350602.1"/>
    </source>
</evidence>
<gene>
    <name evidence="1" type="ORF">VNO77_09411</name>
</gene>
<dbReference type="Proteomes" id="UP001367508">
    <property type="component" value="Unassembled WGS sequence"/>
</dbReference>
<dbReference type="PANTHER" id="PTHR47076">
    <property type="entry name" value="NHL DOMAIN PROTEIN"/>
    <property type="match status" value="1"/>
</dbReference>
<organism evidence="1 2">
    <name type="scientific">Canavalia gladiata</name>
    <name type="common">Sword bean</name>
    <name type="synonym">Dolichos gladiatus</name>
    <dbReference type="NCBI Taxonomy" id="3824"/>
    <lineage>
        <taxon>Eukaryota</taxon>
        <taxon>Viridiplantae</taxon>
        <taxon>Streptophyta</taxon>
        <taxon>Embryophyta</taxon>
        <taxon>Tracheophyta</taxon>
        <taxon>Spermatophyta</taxon>
        <taxon>Magnoliopsida</taxon>
        <taxon>eudicotyledons</taxon>
        <taxon>Gunneridae</taxon>
        <taxon>Pentapetalae</taxon>
        <taxon>rosids</taxon>
        <taxon>fabids</taxon>
        <taxon>Fabales</taxon>
        <taxon>Fabaceae</taxon>
        <taxon>Papilionoideae</taxon>
        <taxon>50 kb inversion clade</taxon>
        <taxon>NPAAA clade</taxon>
        <taxon>indigoferoid/millettioid clade</taxon>
        <taxon>Phaseoleae</taxon>
        <taxon>Canavalia</taxon>
    </lineage>
</organism>
<keyword evidence="2" id="KW-1185">Reference proteome</keyword>
<dbReference type="PANTHER" id="PTHR47076:SF9">
    <property type="entry name" value="NHL DOMAIN PROTEIN"/>
    <property type="match status" value="1"/>
</dbReference>
<proteinExistence type="predicted"/>
<comment type="caution">
    <text evidence="1">The sequence shown here is derived from an EMBL/GenBank/DDBJ whole genome shotgun (WGS) entry which is preliminary data.</text>
</comment>